<reference evidence="2 3" key="1">
    <citation type="submission" date="2018-06" db="EMBL/GenBank/DDBJ databases">
        <title>Genomic Encyclopedia of Archaeal and Bacterial Type Strains, Phase II (KMG-II): from individual species to whole genera.</title>
        <authorList>
            <person name="Goeker M."/>
        </authorList>
    </citation>
    <scope>NUCLEOTIDE SEQUENCE [LARGE SCALE GENOMIC DNA]</scope>
    <source>
        <strain evidence="2 3">ATCC BAA-1881</strain>
    </source>
</reference>
<keyword evidence="1" id="KW-0472">Membrane</keyword>
<dbReference type="EMBL" id="QKUF01000012">
    <property type="protein sequence ID" value="PZW27507.1"/>
    <property type="molecule type" value="Genomic_DNA"/>
</dbReference>
<keyword evidence="3" id="KW-1185">Reference proteome</keyword>
<keyword evidence="1" id="KW-0812">Transmembrane</keyword>
<gene>
    <name evidence="2" type="ORF">EI42_03594</name>
</gene>
<evidence type="ECO:0000256" key="1">
    <source>
        <dbReference type="SAM" id="Phobius"/>
    </source>
</evidence>
<organism evidence="2 3">
    <name type="scientific">Thermosporothrix hazakensis</name>
    <dbReference type="NCBI Taxonomy" id="644383"/>
    <lineage>
        <taxon>Bacteria</taxon>
        <taxon>Bacillati</taxon>
        <taxon>Chloroflexota</taxon>
        <taxon>Ktedonobacteria</taxon>
        <taxon>Ktedonobacterales</taxon>
        <taxon>Thermosporotrichaceae</taxon>
        <taxon>Thermosporothrix</taxon>
    </lineage>
</organism>
<feature type="transmembrane region" description="Helical" evidence="1">
    <location>
        <begin position="20"/>
        <end position="41"/>
    </location>
</feature>
<keyword evidence="1" id="KW-1133">Transmembrane helix</keyword>
<dbReference type="Proteomes" id="UP000248806">
    <property type="component" value="Unassembled WGS sequence"/>
</dbReference>
<comment type="caution">
    <text evidence="2">The sequence shown here is derived from an EMBL/GenBank/DDBJ whole genome shotgun (WGS) entry which is preliminary data.</text>
</comment>
<protein>
    <recommendedName>
        <fullName evidence="4">DUF4199 domain-containing protein</fullName>
    </recommendedName>
</protein>
<feature type="transmembrane region" description="Helical" evidence="1">
    <location>
        <begin position="80"/>
        <end position="102"/>
    </location>
</feature>
<accession>A0A326U8A7</accession>
<evidence type="ECO:0008006" key="4">
    <source>
        <dbReference type="Google" id="ProtNLM"/>
    </source>
</evidence>
<feature type="transmembrane region" description="Helical" evidence="1">
    <location>
        <begin position="47"/>
        <end position="68"/>
    </location>
</feature>
<evidence type="ECO:0000313" key="3">
    <source>
        <dbReference type="Proteomes" id="UP000248806"/>
    </source>
</evidence>
<dbReference type="AlphaFoldDB" id="A0A326U8A7"/>
<dbReference type="RefSeq" id="WP_111323949.1">
    <property type="nucleotide sequence ID" value="NZ_BIFX01000001.1"/>
</dbReference>
<evidence type="ECO:0000313" key="2">
    <source>
        <dbReference type="EMBL" id="PZW27507.1"/>
    </source>
</evidence>
<sequence length="168" mass="17889">MSTTSRSNNPINIGPRGLTWRLGLIFGLFAALLNILVSLVLPQISTYALAINLVCPFLLFLIAGYLASRQTGRTRTGTGVGLWAGFVAGVIAFMVSLISMWFNYSQLSMLKKQLQSTLAASYTPLDPLLTAMLLIAGLGFLISLLLGLCAGTIGGSMGHNRATRAPKL</sequence>
<feature type="transmembrane region" description="Helical" evidence="1">
    <location>
        <begin position="128"/>
        <end position="154"/>
    </location>
</feature>
<name>A0A326U8A7_THEHA</name>
<proteinExistence type="predicted"/>